<dbReference type="SUPFAM" id="SSF141072">
    <property type="entry name" value="CalX-like"/>
    <property type="match status" value="1"/>
</dbReference>
<feature type="domain" description="Calx-beta" evidence="4">
    <location>
        <begin position="18"/>
        <end position="112"/>
    </location>
</feature>
<dbReference type="InterPro" id="IPR003644">
    <property type="entry name" value="Calx_beta"/>
</dbReference>
<keyword evidence="3" id="KW-0106">Calcium</keyword>
<reference evidence="5" key="1">
    <citation type="submission" date="2023-03" db="EMBL/GenBank/DDBJ databases">
        <authorList>
            <person name="Steffen K."/>
            <person name="Cardenas P."/>
        </authorList>
    </citation>
    <scope>NUCLEOTIDE SEQUENCE</scope>
</reference>
<keyword evidence="1" id="KW-0732">Signal</keyword>
<gene>
    <name evidence="5" type="ORF">GBAR_LOCUS8828</name>
</gene>
<comment type="caution">
    <text evidence="5">The sequence shown here is derived from an EMBL/GenBank/DDBJ whole genome shotgun (WGS) entry which is preliminary data.</text>
</comment>
<evidence type="ECO:0000259" key="4">
    <source>
        <dbReference type="Pfam" id="PF03160"/>
    </source>
</evidence>
<proteinExistence type="predicted"/>
<keyword evidence="6" id="KW-1185">Reference proteome</keyword>
<evidence type="ECO:0000313" key="5">
    <source>
        <dbReference type="EMBL" id="CAI8014076.1"/>
    </source>
</evidence>
<sequence>QADTDDNGLGDACEGSAVLVLEPALVKVNEDAEEAHFCFLIEDRMDGCPVPFPFQIYLSTITGTADSPGDFSAVRQQMQLFLNCSKSLCVSIPIRDDTVLELEETFEVSVELGTTAA</sequence>
<accession>A0AA35RPN9</accession>
<dbReference type="GO" id="GO:0007154">
    <property type="term" value="P:cell communication"/>
    <property type="evidence" value="ECO:0007669"/>
    <property type="project" value="InterPro"/>
</dbReference>
<evidence type="ECO:0000256" key="2">
    <source>
        <dbReference type="ARBA" id="ARBA00022737"/>
    </source>
</evidence>
<dbReference type="EMBL" id="CASHTH010001324">
    <property type="protein sequence ID" value="CAI8014076.1"/>
    <property type="molecule type" value="Genomic_DNA"/>
</dbReference>
<dbReference type="Gene3D" id="2.60.40.2030">
    <property type="match status" value="1"/>
</dbReference>
<feature type="non-terminal residue" evidence="5">
    <location>
        <position position="117"/>
    </location>
</feature>
<dbReference type="GO" id="GO:0016020">
    <property type="term" value="C:membrane"/>
    <property type="evidence" value="ECO:0007669"/>
    <property type="project" value="InterPro"/>
</dbReference>
<feature type="non-terminal residue" evidence="5">
    <location>
        <position position="1"/>
    </location>
</feature>
<protein>
    <recommendedName>
        <fullName evidence="4">Calx-beta domain-containing protein</fullName>
    </recommendedName>
</protein>
<keyword evidence="2" id="KW-0677">Repeat</keyword>
<dbReference type="Proteomes" id="UP001174909">
    <property type="component" value="Unassembled WGS sequence"/>
</dbReference>
<dbReference type="Pfam" id="PF03160">
    <property type="entry name" value="Calx-beta"/>
    <property type="match status" value="1"/>
</dbReference>
<name>A0AA35RPN9_GEOBA</name>
<evidence type="ECO:0000256" key="1">
    <source>
        <dbReference type="ARBA" id="ARBA00022729"/>
    </source>
</evidence>
<evidence type="ECO:0000313" key="6">
    <source>
        <dbReference type="Proteomes" id="UP001174909"/>
    </source>
</evidence>
<dbReference type="InterPro" id="IPR038081">
    <property type="entry name" value="CalX-like_sf"/>
</dbReference>
<dbReference type="AlphaFoldDB" id="A0AA35RPN9"/>
<evidence type="ECO:0000256" key="3">
    <source>
        <dbReference type="ARBA" id="ARBA00022837"/>
    </source>
</evidence>
<organism evidence="5 6">
    <name type="scientific">Geodia barretti</name>
    <name type="common">Barrett's horny sponge</name>
    <dbReference type="NCBI Taxonomy" id="519541"/>
    <lineage>
        <taxon>Eukaryota</taxon>
        <taxon>Metazoa</taxon>
        <taxon>Porifera</taxon>
        <taxon>Demospongiae</taxon>
        <taxon>Heteroscleromorpha</taxon>
        <taxon>Tetractinellida</taxon>
        <taxon>Astrophorina</taxon>
        <taxon>Geodiidae</taxon>
        <taxon>Geodia</taxon>
    </lineage>
</organism>